<organism evidence="1">
    <name type="scientific">Hexamita inflata</name>
    <dbReference type="NCBI Taxonomy" id="28002"/>
    <lineage>
        <taxon>Eukaryota</taxon>
        <taxon>Metamonada</taxon>
        <taxon>Diplomonadida</taxon>
        <taxon>Hexamitidae</taxon>
        <taxon>Hexamitinae</taxon>
        <taxon>Hexamita</taxon>
    </lineage>
</organism>
<gene>
    <name evidence="1" type="ORF">HINF_LOCUS16658</name>
    <name evidence="2" type="ORF">HINF_LOCUS18942</name>
</gene>
<dbReference type="EMBL" id="CAXDID020000049">
    <property type="protein sequence ID" value="CAL6004559.1"/>
    <property type="molecule type" value="Genomic_DNA"/>
</dbReference>
<name>A0AA86P0V7_9EUKA</name>
<keyword evidence="3" id="KW-1185">Reference proteome</keyword>
<dbReference type="EMBL" id="CATOUU010000424">
    <property type="protein sequence ID" value="CAI9929013.1"/>
    <property type="molecule type" value="Genomic_DNA"/>
</dbReference>
<reference evidence="1" key="1">
    <citation type="submission" date="2023-06" db="EMBL/GenBank/DDBJ databases">
        <authorList>
            <person name="Kurt Z."/>
        </authorList>
    </citation>
    <scope>NUCLEOTIDE SEQUENCE</scope>
</reference>
<sequence>MISKDIAKKQKHHQLWINKNSNINMYNYEKQQQVCDRLDIVQKPVYPQSNMNKIFNIKQQEKKQVISEDYTPKLPPLKVQKQNQIRCQEVIKQLDNFEDDSEKLSFVKKQNIIDLSTNYRDIANCFTRKNMKQLYLHYVEYQLQFML</sequence>
<evidence type="ECO:0000313" key="1">
    <source>
        <dbReference type="EMBL" id="CAI9929013.1"/>
    </source>
</evidence>
<evidence type="ECO:0000313" key="3">
    <source>
        <dbReference type="Proteomes" id="UP001642409"/>
    </source>
</evidence>
<reference evidence="2 3" key="2">
    <citation type="submission" date="2024-07" db="EMBL/GenBank/DDBJ databases">
        <authorList>
            <person name="Akdeniz Z."/>
        </authorList>
    </citation>
    <scope>NUCLEOTIDE SEQUENCE [LARGE SCALE GENOMIC DNA]</scope>
</reference>
<evidence type="ECO:0000313" key="2">
    <source>
        <dbReference type="EMBL" id="CAL6004559.1"/>
    </source>
</evidence>
<accession>A0AA86P0V7</accession>
<proteinExistence type="predicted"/>
<protein>
    <submittedName>
        <fullName evidence="2">Hypothetical_protein</fullName>
    </submittedName>
</protein>
<comment type="caution">
    <text evidence="1">The sequence shown here is derived from an EMBL/GenBank/DDBJ whole genome shotgun (WGS) entry which is preliminary data.</text>
</comment>
<dbReference type="Proteomes" id="UP001642409">
    <property type="component" value="Unassembled WGS sequence"/>
</dbReference>
<dbReference type="AlphaFoldDB" id="A0AA86P0V7"/>